<keyword evidence="2 6" id="KW-0812">Transmembrane</keyword>
<dbReference type="AlphaFoldDB" id="A0A5S9QA48"/>
<reference evidence="10 11" key="1">
    <citation type="submission" date="2019-11" db="EMBL/GenBank/DDBJ databases">
        <authorList>
            <person name="Holert J."/>
        </authorList>
    </citation>
    <scope>NUCLEOTIDE SEQUENCE [LARGE SCALE GENOMIC DNA]</scope>
    <source>
        <strain evidence="10">SB11_3</strain>
    </source>
</reference>
<feature type="chain" id="PRO_5024790128" evidence="7">
    <location>
        <begin position="33"/>
        <end position="615"/>
    </location>
</feature>
<name>A0A5S9QA48_9GAMM</name>
<dbReference type="Gene3D" id="2.60.40.1250">
    <property type="entry name" value="Thiol:disulfide interchange protein DsbD, N-terminal domain"/>
    <property type="match status" value="1"/>
</dbReference>
<dbReference type="SUPFAM" id="SSF52833">
    <property type="entry name" value="Thioredoxin-like"/>
    <property type="match status" value="1"/>
</dbReference>
<dbReference type="PANTHER" id="PTHR32234:SF3">
    <property type="entry name" value="SUPPRESSION OF COPPER SENSITIVITY PROTEIN"/>
    <property type="match status" value="1"/>
</dbReference>
<dbReference type="InterPro" id="IPR035671">
    <property type="entry name" value="DsbD_gamma"/>
</dbReference>
<keyword evidence="4 6" id="KW-1133">Transmembrane helix</keyword>
<keyword evidence="5 6" id="KW-0472">Membrane</keyword>
<evidence type="ECO:0000259" key="8">
    <source>
        <dbReference type="Pfam" id="PF02683"/>
    </source>
</evidence>
<evidence type="ECO:0000313" key="10">
    <source>
        <dbReference type="EMBL" id="CAA0114378.1"/>
    </source>
</evidence>
<dbReference type="GO" id="GO:0016020">
    <property type="term" value="C:membrane"/>
    <property type="evidence" value="ECO:0007669"/>
    <property type="project" value="UniProtKB-SubCell"/>
</dbReference>
<dbReference type="EC" id="1.8.1.8" evidence="10"/>
<organism evidence="10 11">
    <name type="scientific">BD1-7 clade bacterium</name>
    <dbReference type="NCBI Taxonomy" id="2029982"/>
    <lineage>
        <taxon>Bacteria</taxon>
        <taxon>Pseudomonadati</taxon>
        <taxon>Pseudomonadota</taxon>
        <taxon>Gammaproteobacteria</taxon>
        <taxon>Cellvibrionales</taxon>
        <taxon>Spongiibacteraceae</taxon>
        <taxon>BD1-7 clade</taxon>
    </lineage>
</organism>
<evidence type="ECO:0000256" key="4">
    <source>
        <dbReference type="ARBA" id="ARBA00022989"/>
    </source>
</evidence>
<comment type="subcellular location">
    <subcellularLocation>
        <location evidence="1">Membrane</location>
        <topology evidence="1">Multi-pass membrane protein</topology>
    </subcellularLocation>
</comment>
<keyword evidence="3" id="KW-0201">Cytochrome c-type biogenesis</keyword>
<dbReference type="PANTHER" id="PTHR32234">
    <property type="entry name" value="THIOL:DISULFIDE INTERCHANGE PROTEIN DSBD"/>
    <property type="match status" value="1"/>
</dbReference>
<evidence type="ECO:0000256" key="7">
    <source>
        <dbReference type="SAM" id="SignalP"/>
    </source>
</evidence>
<dbReference type="Pfam" id="PF11412">
    <property type="entry name" value="DsbD_N"/>
    <property type="match status" value="1"/>
</dbReference>
<dbReference type="CDD" id="cd02953">
    <property type="entry name" value="DsbDgamma"/>
    <property type="match status" value="1"/>
</dbReference>
<evidence type="ECO:0000256" key="3">
    <source>
        <dbReference type="ARBA" id="ARBA00022748"/>
    </source>
</evidence>
<feature type="transmembrane region" description="Helical" evidence="6">
    <location>
        <begin position="439"/>
        <end position="459"/>
    </location>
</feature>
<feature type="transmembrane region" description="Helical" evidence="6">
    <location>
        <begin position="263"/>
        <end position="281"/>
    </location>
</feature>
<accession>A0A5S9QA48</accession>
<feature type="transmembrane region" description="Helical" evidence="6">
    <location>
        <begin position="468"/>
        <end position="486"/>
    </location>
</feature>
<dbReference type="SUPFAM" id="SSF74863">
    <property type="entry name" value="Thiol:disulfide interchange protein DsbD, N-terminal domain (DsbD-alpha)"/>
    <property type="match status" value="1"/>
</dbReference>
<dbReference type="InterPro" id="IPR003834">
    <property type="entry name" value="Cyt_c_assmbl_TM_dom"/>
</dbReference>
<dbReference type="InterPro" id="IPR036929">
    <property type="entry name" value="DsbDN_sf"/>
</dbReference>
<dbReference type="GO" id="GO:0045454">
    <property type="term" value="P:cell redox homeostasis"/>
    <property type="evidence" value="ECO:0007669"/>
    <property type="project" value="TreeGrafter"/>
</dbReference>
<dbReference type="Proteomes" id="UP000441399">
    <property type="component" value="Unassembled WGS sequence"/>
</dbReference>
<feature type="transmembrane region" description="Helical" evidence="6">
    <location>
        <begin position="417"/>
        <end position="433"/>
    </location>
</feature>
<protein>
    <submittedName>
        <fullName evidence="10">Thiol:disulfide interchange protein DsbD</fullName>
        <ecNumber evidence="10">1.8.1.8</ecNumber>
    </submittedName>
</protein>
<dbReference type="InterPro" id="IPR036249">
    <property type="entry name" value="Thioredoxin-like_sf"/>
</dbReference>
<feature type="transmembrane region" description="Helical" evidence="6">
    <location>
        <begin position="374"/>
        <end position="397"/>
    </location>
</feature>
<feature type="domain" description="Thiol:disulfide interchange protein DsbD N-terminal" evidence="9">
    <location>
        <begin position="49"/>
        <end position="169"/>
    </location>
</feature>
<feature type="transmembrane region" description="Helical" evidence="6">
    <location>
        <begin position="301"/>
        <end position="320"/>
    </location>
</feature>
<dbReference type="InterPro" id="IPR028250">
    <property type="entry name" value="DsbDN"/>
</dbReference>
<gene>
    <name evidence="10" type="primary">dsbD_2</name>
    <name evidence="10" type="ORF">OPDIPICF_01593</name>
</gene>
<dbReference type="EMBL" id="CACSIO010000023">
    <property type="protein sequence ID" value="CAA0114378.1"/>
    <property type="molecule type" value="Genomic_DNA"/>
</dbReference>
<dbReference type="OrthoDB" id="9811036at2"/>
<dbReference type="GO" id="GO:0017004">
    <property type="term" value="P:cytochrome complex assembly"/>
    <property type="evidence" value="ECO:0007669"/>
    <property type="project" value="UniProtKB-KW"/>
</dbReference>
<feature type="transmembrane region" description="Helical" evidence="6">
    <location>
        <begin position="218"/>
        <end position="242"/>
    </location>
</feature>
<keyword evidence="11" id="KW-1185">Reference proteome</keyword>
<evidence type="ECO:0000256" key="2">
    <source>
        <dbReference type="ARBA" id="ARBA00022692"/>
    </source>
</evidence>
<dbReference type="Gene3D" id="3.40.30.10">
    <property type="entry name" value="Glutaredoxin"/>
    <property type="match status" value="1"/>
</dbReference>
<evidence type="ECO:0000256" key="5">
    <source>
        <dbReference type="ARBA" id="ARBA00023136"/>
    </source>
</evidence>
<feature type="transmembrane region" description="Helical" evidence="6">
    <location>
        <begin position="341"/>
        <end position="362"/>
    </location>
</feature>
<dbReference type="Pfam" id="PF13899">
    <property type="entry name" value="Thioredoxin_7"/>
    <property type="match status" value="1"/>
</dbReference>
<keyword evidence="7" id="KW-0732">Signal</keyword>
<sequence>MRPSDMSTDYQRLLLTPLLLLIMLLATQNAMAQFGGNSEDPFAQAGVAQDEFLPVEEVYQANVDVSGSNNQREAAVIWQFLDAHYLYRHGFTIEWIANGKSGGIANTDLMIEDGIKKDDPYFGPVQVYYNQSVVPFPLPASDGPIFLATTSQGCADAGLCYPPYTLYFRIDTDNSVSTINADTYRTAANQLGGDASAQSADGPTSLFNATTAFSWEKYALILIFAVIGGLILNIMPCVLPVLSMKVFQLANNQDHRDAKAQSLAYAAGVVLSFVAIAATMLGIRESGEAIGWGFQLQSPLFVSFLVYLFFALGLSMAGFFDIGTGLMGSGQALTQRSGVQGAFFTGVLAVVVASPCTAPFMGSALGFALTQPTAVALSIFAALGVGMALPIALVSFVPATARLLPKPGLWMERAKQFFAFPLFITAIWLLWVLGNQAGVNAVGVILIGCVLLAMAIWFLRLGSAGSKVAGLVILLATLAAPLSDYVQNLPAANKPAAGHVAFTQSKLDQLRAEGTPVFVDLTADWCITCLANESSTLNTAKVQQAFKDAGIVYMVGDWTQPNPEITALLDEYNRSGIPLYLMYPPIANAPAVILPQILSKGVVLDAIKNTIVSNN</sequence>
<dbReference type="Pfam" id="PF02683">
    <property type="entry name" value="DsbD_TM"/>
    <property type="match status" value="1"/>
</dbReference>
<evidence type="ECO:0000313" key="11">
    <source>
        <dbReference type="Proteomes" id="UP000441399"/>
    </source>
</evidence>
<evidence type="ECO:0000256" key="1">
    <source>
        <dbReference type="ARBA" id="ARBA00004141"/>
    </source>
</evidence>
<proteinExistence type="predicted"/>
<evidence type="ECO:0000256" key="6">
    <source>
        <dbReference type="SAM" id="Phobius"/>
    </source>
</evidence>
<dbReference type="GO" id="GO:0047134">
    <property type="term" value="F:protein-disulfide reductase [NAD(P)H] activity"/>
    <property type="evidence" value="ECO:0007669"/>
    <property type="project" value="UniProtKB-EC"/>
</dbReference>
<feature type="domain" description="Cytochrome C biogenesis protein transmembrane" evidence="8">
    <location>
        <begin position="220"/>
        <end position="430"/>
    </location>
</feature>
<keyword evidence="10" id="KW-0560">Oxidoreductase</keyword>
<evidence type="ECO:0000259" key="9">
    <source>
        <dbReference type="Pfam" id="PF11412"/>
    </source>
</evidence>
<feature type="signal peptide" evidence="7">
    <location>
        <begin position="1"/>
        <end position="32"/>
    </location>
</feature>